<evidence type="ECO:0000313" key="2">
    <source>
        <dbReference type="EMBL" id="KMW68014.1"/>
    </source>
</evidence>
<evidence type="ECO:0000256" key="1">
    <source>
        <dbReference type="SAM" id="MobiDB-lite"/>
    </source>
</evidence>
<feature type="region of interest" description="Disordered" evidence="1">
    <location>
        <begin position="1"/>
        <end position="117"/>
    </location>
</feature>
<accession>A0A0J9HG09</accession>
<proteinExistence type="predicted"/>
<feature type="compositionally biased region" description="Polar residues" evidence="1">
    <location>
        <begin position="34"/>
        <end position="57"/>
    </location>
</feature>
<reference evidence="2" key="1">
    <citation type="submission" date="2010-03" db="EMBL/GenBank/DDBJ databases">
        <title>Annotation of Blastomyces dermatitidis strain ATCC 18188.</title>
        <authorList>
            <consortium name="The Broad Institute Genome Sequencing Platform"/>
            <consortium name="Broad Institute Genome Sequencing Center for Infectious Disease."/>
            <person name="Cuomo C."/>
            <person name="Klein B."/>
            <person name="Sullivan T."/>
            <person name="Heitman J."/>
            <person name="Young S."/>
            <person name="Zeng Q."/>
            <person name="Gargeya S."/>
            <person name="Alvarado L."/>
            <person name="Berlin A.M."/>
            <person name="Chapman S.B."/>
            <person name="Chen Z."/>
            <person name="Freedman E."/>
            <person name="Gellesch M."/>
            <person name="Goldberg J."/>
            <person name="Griggs A."/>
            <person name="Gujja S."/>
            <person name="Heilman E."/>
            <person name="Heiman D."/>
            <person name="Howarth C."/>
            <person name="Mehta T."/>
            <person name="Neiman D."/>
            <person name="Pearson M."/>
            <person name="Roberts A."/>
            <person name="Saif S."/>
            <person name="Shea T."/>
            <person name="Shenoy N."/>
            <person name="Sisk P."/>
            <person name="Stolte C."/>
            <person name="Sykes S."/>
            <person name="White J."/>
            <person name="Yandava C."/>
            <person name="Haas B."/>
            <person name="Nusbaum C."/>
            <person name="Birren B."/>
        </authorList>
    </citation>
    <scope>NUCLEOTIDE SEQUENCE</scope>
    <source>
        <strain evidence="2">ATCC 18188</strain>
    </source>
</reference>
<dbReference type="Proteomes" id="UP000007802">
    <property type="component" value="Unassembled WGS sequence"/>
</dbReference>
<dbReference type="AlphaFoldDB" id="A0A0J9HG09"/>
<name>A0A0J9HG09_AJEDA</name>
<dbReference type="EMBL" id="GG749444">
    <property type="protein sequence ID" value="KMW68014.1"/>
    <property type="molecule type" value="Genomic_DNA"/>
</dbReference>
<organism evidence="2">
    <name type="scientific">Ajellomyces dermatitidis (strain ATCC 18188 / CBS 674.68)</name>
    <name type="common">Blastomyces dermatitidis</name>
    <dbReference type="NCBI Taxonomy" id="653446"/>
    <lineage>
        <taxon>Eukaryota</taxon>
        <taxon>Fungi</taxon>
        <taxon>Dikarya</taxon>
        <taxon>Ascomycota</taxon>
        <taxon>Pezizomycotina</taxon>
        <taxon>Eurotiomycetes</taxon>
        <taxon>Eurotiomycetidae</taxon>
        <taxon>Onygenales</taxon>
        <taxon>Ajellomycetaceae</taxon>
        <taxon>Blastomyces</taxon>
    </lineage>
</organism>
<sequence>MPDRIASIPSPQINRSIAPAALPDSGAEKGLNPPQATANGNLEKNAPGLTSTQSSSPAGRHNKEEAEEVLQYHYLTFGTSLPPPTGISSPTSPGQQAAPEQPDLRPFISPFTWRNSR</sequence>
<protein>
    <submittedName>
        <fullName evidence="2">Uncharacterized protein</fullName>
    </submittedName>
</protein>
<gene>
    <name evidence="2" type="ORF">BDDG_12520</name>
</gene>